<keyword evidence="2" id="KW-1185">Reference proteome</keyword>
<evidence type="ECO:0000313" key="2">
    <source>
        <dbReference type="Proteomes" id="UP000557307"/>
    </source>
</evidence>
<gene>
    <name evidence="1" type="ORF">HNQ92_003605</name>
</gene>
<dbReference type="EMBL" id="JACHGF010000005">
    <property type="protein sequence ID" value="MBB5285448.1"/>
    <property type="molecule type" value="Genomic_DNA"/>
</dbReference>
<comment type="caution">
    <text evidence="1">The sequence shown here is derived from an EMBL/GenBank/DDBJ whole genome shotgun (WGS) entry which is preliminary data.</text>
</comment>
<dbReference type="Proteomes" id="UP000557307">
    <property type="component" value="Unassembled WGS sequence"/>
</dbReference>
<accession>A0A840TZ28</accession>
<sequence length="214" mass="23743">MKHTIIVLLLFVCAFNAYGQNYLLDSTRSGLHLAGQYGSSQGSTIGGGVLGYTFDGTYTLSLAAGKENNRDLKMTAFSLKPHMSFMILKQGVHKTPISAAFGLSFQRSWFQAGQKAKVESIVFDCGFFRKMRLSRTTSLIPGVLGGLVAWSSFTNQYMDKVNQTYLYGFQLSLLAGPFHLTPMLQYTTKENLRTFNVVAGFIFPRKQETVGSRL</sequence>
<evidence type="ECO:0000313" key="1">
    <source>
        <dbReference type="EMBL" id="MBB5285448.1"/>
    </source>
</evidence>
<protein>
    <recommendedName>
        <fullName evidence="3">Outer membrane protein beta-barrel domain-containing protein</fullName>
    </recommendedName>
</protein>
<proteinExistence type="predicted"/>
<dbReference type="AlphaFoldDB" id="A0A840TZ28"/>
<organism evidence="1 2">
    <name type="scientific">Rhabdobacter roseus</name>
    <dbReference type="NCBI Taxonomy" id="1655419"/>
    <lineage>
        <taxon>Bacteria</taxon>
        <taxon>Pseudomonadati</taxon>
        <taxon>Bacteroidota</taxon>
        <taxon>Cytophagia</taxon>
        <taxon>Cytophagales</taxon>
        <taxon>Cytophagaceae</taxon>
        <taxon>Rhabdobacter</taxon>
    </lineage>
</organism>
<reference evidence="1 2" key="1">
    <citation type="submission" date="2020-08" db="EMBL/GenBank/DDBJ databases">
        <title>Genomic Encyclopedia of Type Strains, Phase IV (KMG-IV): sequencing the most valuable type-strain genomes for metagenomic binning, comparative biology and taxonomic classification.</title>
        <authorList>
            <person name="Goeker M."/>
        </authorList>
    </citation>
    <scope>NUCLEOTIDE SEQUENCE [LARGE SCALE GENOMIC DNA]</scope>
    <source>
        <strain evidence="1 2">DSM 105074</strain>
    </source>
</reference>
<evidence type="ECO:0008006" key="3">
    <source>
        <dbReference type="Google" id="ProtNLM"/>
    </source>
</evidence>
<dbReference type="RefSeq" id="WP_184175587.1">
    <property type="nucleotide sequence ID" value="NZ_JACHGF010000005.1"/>
</dbReference>
<name>A0A840TZ28_9BACT</name>